<evidence type="ECO:0008006" key="4">
    <source>
        <dbReference type="Google" id="ProtNLM"/>
    </source>
</evidence>
<dbReference type="AlphaFoldDB" id="A0A2T2NNT1"/>
<dbReference type="Proteomes" id="UP000240883">
    <property type="component" value="Unassembled WGS sequence"/>
</dbReference>
<feature type="signal peptide" evidence="1">
    <location>
        <begin position="1"/>
        <end position="29"/>
    </location>
</feature>
<name>A0A2T2NNT1_CORCC</name>
<organism evidence="2 3">
    <name type="scientific">Corynespora cassiicola Philippines</name>
    <dbReference type="NCBI Taxonomy" id="1448308"/>
    <lineage>
        <taxon>Eukaryota</taxon>
        <taxon>Fungi</taxon>
        <taxon>Dikarya</taxon>
        <taxon>Ascomycota</taxon>
        <taxon>Pezizomycotina</taxon>
        <taxon>Dothideomycetes</taxon>
        <taxon>Pleosporomycetidae</taxon>
        <taxon>Pleosporales</taxon>
        <taxon>Corynesporascaceae</taxon>
        <taxon>Corynespora</taxon>
    </lineage>
</organism>
<keyword evidence="3" id="KW-1185">Reference proteome</keyword>
<evidence type="ECO:0000256" key="1">
    <source>
        <dbReference type="SAM" id="SignalP"/>
    </source>
</evidence>
<evidence type="ECO:0000313" key="2">
    <source>
        <dbReference type="EMBL" id="PSN67084.1"/>
    </source>
</evidence>
<proteinExistence type="predicted"/>
<feature type="chain" id="PRO_5015417644" description="KASH domain-containing protein" evidence="1">
    <location>
        <begin position="30"/>
        <end position="103"/>
    </location>
</feature>
<accession>A0A2T2NNT1</accession>
<reference evidence="2 3" key="1">
    <citation type="journal article" date="2018" name="Front. Microbiol.">
        <title>Genome-Wide Analysis of Corynespora cassiicola Leaf Fall Disease Putative Effectors.</title>
        <authorList>
            <person name="Lopez D."/>
            <person name="Ribeiro S."/>
            <person name="Label P."/>
            <person name="Fumanal B."/>
            <person name="Venisse J.S."/>
            <person name="Kohler A."/>
            <person name="de Oliveira R.R."/>
            <person name="Labutti K."/>
            <person name="Lipzen A."/>
            <person name="Lail K."/>
            <person name="Bauer D."/>
            <person name="Ohm R.A."/>
            <person name="Barry K.W."/>
            <person name="Spatafora J."/>
            <person name="Grigoriev I.V."/>
            <person name="Martin F.M."/>
            <person name="Pujade-Renaud V."/>
        </authorList>
    </citation>
    <scope>NUCLEOTIDE SEQUENCE [LARGE SCALE GENOMIC DNA]</scope>
    <source>
        <strain evidence="2 3">Philippines</strain>
    </source>
</reference>
<gene>
    <name evidence="2" type="ORF">BS50DRAFT_588103</name>
</gene>
<evidence type="ECO:0000313" key="3">
    <source>
        <dbReference type="Proteomes" id="UP000240883"/>
    </source>
</evidence>
<protein>
    <recommendedName>
        <fullName evidence="4">KASH domain-containing protein</fullName>
    </recommendedName>
</protein>
<sequence>MSQPNGLLQGRALRFRPLLLLLLACCANCALPPLLRVGMAASPEFLSFRPLSVAITSPHCLDPSICPDLPYPPPVPSWIGLPPSALRCASPPLGDSTERLFGN</sequence>
<dbReference type="EMBL" id="KZ678135">
    <property type="protein sequence ID" value="PSN67084.1"/>
    <property type="molecule type" value="Genomic_DNA"/>
</dbReference>
<keyword evidence="1" id="KW-0732">Signal</keyword>